<keyword evidence="3 7" id="KW-0641">Proline biosynthesis</keyword>
<dbReference type="InterPro" id="IPR020593">
    <property type="entry name" value="G-glutamylP_reductase_CS"/>
</dbReference>
<name>A0A2U8FTR7_9BURK</name>
<dbReference type="HAMAP" id="MF_00412">
    <property type="entry name" value="ProA"/>
    <property type="match status" value="1"/>
</dbReference>
<sequence length="436" mass="46265">MNTAATSLAPSADLPVDQYMDAVGRAARVAATAMAASSTAARNNVLLALAGQIRAHAGELKARNEADIIAAEKNGLAAPMVDRLRLTDKVIETMAESCEQVAALPDPVGEITNVRRRPTGISVGQMRVPIGVFGMIYESRPNVTIEAASLAIKSGNACVLRGGSEAIHSNLALWKLVQAALTQVGLPANAVQLVQTTDRAAVGQLIAMPQYVDVIIPRGGKGLIERISNEARVPVIKHLDGNCHTYVDSEVDLDLAVKVTDNAKTQKYSPCNATESLLVHAAQAAAFLPRIGKVFADKGVEMRADARAKAILADVPGAKVVEATEQDWFEEYLAPVIAVKVVDSLDEAIAHINHYGSHHTDAILTTNHPNGMRFIREVDSSSVMINASTRFADGFEYGLGAEIGISTDKFHARGPVGLEGLTSLKFVVLGQGEVRS</sequence>
<comment type="catalytic activity">
    <reaction evidence="6 7">
        <text>L-glutamate 5-semialdehyde + phosphate + NADP(+) = L-glutamyl 5-phosphate + NADPH + H(+)</text>
        <dbReference type="Rhea" id="RHEA:19541"/>
        <dbReference type="ChEBI" id="CHEBI:15378"/>
        <dbReference type="ChEBI" id="CHEBI:43474"/>
        <dbReference type="ChEBI" id="CHEBI:57783"/>
        <dbReference type="ChEBI" id="CHEBI:58066"/>
        <dbReference type="ChEBI" id="CHEBI:58274"/>
        <dbReference type="ChEBI" id="CHEBI:58349"/>
        <dbReference type="EC" id="1.2.1.41"/>
    </reaction>
</comment>
<comment type="function">
    <text evidence="7">Catalyzes the NADPH-dependent reduction of L-glutamate 5-phosphate into L-glutamate 5-semialdehyde and phosphate. The product spontaneously undergoes cyclization to form 1-pyrroline-5-carboxylate.</text>
</comment>
<keyword evidence="10" id="KW-1185">Reference proteome</keyword>
<evidence type="ECO:0000313" key="10">
    <source>
        <dbReference type="Proteomes" id="UP000244892"/>
    </source>
</evidence>
<comment type="pathway">
    <text evidence="1 7">Amino-acid biosynthesis; L-proline biosynthesis; L-glutamate 5-semialdehyde from L-glutamate: step 2/2.</text>
</comment>
<dbReference type="NCBIfam" id="NF001221">
    <property type="entry name" value="PRK00197.1"/>
    <property type="match status" value="1"/>
</dbReference>
<dbReference type="Gene3D" id="3.40.309.10">
    <property type="entry name" value="Aldehyde Dehydrogenase, Chain A, domain 2"/>
    <property type="match status" value="1"/>
</dbReference>
<dbReference type="Pfam" id="PF00171">
    <property type="entry name" value="Aldedh"/>
    <property type="match status" value="2"/>
</dbReference>
<evidence type="ECO:0000256" key="1">
    <source>
        <dbReference type="ARBA" id="ARBA00004985"/>
    </source>
</evidence>
<dbReference type="InterPro" id="IPR012134">
    <property type="entry name" value="Glu-5-SA_DH"/>
</dbReference>
<evidence type="ECO:0000259" key="8">
    <source>
        <dbReference type="Pfam" id="PF00171"/>
    </source>
</evidence>
<protein>
    <recommendedName>
        <fullName evidence="7">Gamma-glutamyl phosphate reductase</fullName>
        <shortName evidence="7">GPR</shortName>
        <ecNumber evidence="7">1.2.1.41</ecNumber>
    </recommendedName>
    <alternativeName>
        <fullName evidence="7">Glutamate-5-semialdehyde dehydrogenase</fullName>
    </alternativeName>
    <alternativeName>
        <fullName evidence="7">Glutamyl-gamma-semialdehyde dehydrogenase</fullName>
        <shortName evidence="7">GSA dehydrogenase</shortName>
    </alternativeName>
</protein>
<dbReference type="InterPro" id="IPR016162">
    <property type="entry name" value="Ald_DH_N"/>
</dbReference>
<evidence type="ECO:0000256" key="7">
    <source>
        <dbReference type="HAMAP-Rule" id="MF_00412"/>
    </source>
</evidence>
<evidence type="ECO:0000256" key="3">
    <source>
        <dbReference type="ARBA" id="ARBA00022650"/>
    </source>
</evidence>
<dbReference type="OrthoDB" id="9809970at2"/>
<dbReference type="CDD" id="cd07079">
    <property type="entry name" value="ALDH_F18-19_ProA-GPR"/>
    <property type="match status" value="1"/>
</dbReference>
<dbReference type="PANTHER" id="PTHR11063">
    <property type="entry name" value="GLUTAMATE SEMIALDEHYDE DEHYDROGENASE"/>
    <property type="match status" value="1"/>
</dbReference>
<evidence type="ECO:0000313" key="9">
    <source>
        <dbReference type="EMBL" id="AWI54410.1"/>
    </source>
</evidence>
<dbReference type="GO" id="GO:0005737">
    <property type="term" value="C:cytoplasm"/>
    <property type="evidence" value="ECO:0007669"/>
    <property type="project" value="UniProtKB-SubCell"/>
</dbReference>
<dbReference type="PROSITE" id="PS01223">
    <property type="entry name" value="PROA"/>
    <property type="match status" value="1"/>
</dbReference>
<comment type="subcellular location">
    <subcellularLocation>
        <location evidence="7">Cytoplasm</location>
    </subcellularLocation>
</comment>
<dbReference type="UniPathway" id="UPA00098">
    <property type="reaction ID" value="UER00360"/>
</dbReference>
<dbReference type="EMBL" id="CP029210">
    <property type="protein sequence ID" value="AWI54410.1"/>
    <property type="molecule type" value="Genomic_DNA"/>
</dbReference>
<organism evidence="9 10">
    <name type="scientific">Aquabacterium olei</name>
    <dbReference type="NCBI Taxonomy" id="1296669"/>
    <lineage>
        <taxon>Bacteria</taxon>
        <taxon>Pseudomonadati</taxon>
        <taxon>Pseudomonadota</taxon>
        <taxon>Betaproteobacteria</taxon>
        <taxon>Burkholderiales</taxon>
        <taxon>Aquabacterium</taxon>
    </lineage>
</organism>
<dbReference type="GO" id="GO:0004350">
    <property type="term" value="F:glutamate-5-semialdehyde dehydrogenase activity"/>
    <property type="evidence" value="ECO:0007669"/>
    <property type="project" value="UniProtKB-UniRule"/>
</dbReference>
<keyword evidence="5 7" id="KW-0560">Oxidoreductase</keyword>
<dbReference type="PIRSF" id="PIRSF000151">
    <property type="entry name" value="GPR"/>
    <property type="match status" value="1"/>
</dbReference>
<dbReference type="InterPro" id="IPR016161">
    <property type="entry name" value="Ald_DH/histidinol_DH"/>
</dbReference>
<dbReference type="Proteomes" id="UP000244892">
    <property type="component" value="Chromosome"/>
</dbReference>
<keyword evidence="4 7" id="KW-0521">NADP</keyword>
<dbReference type="FunFam" id="3.40.309.10:FF:000006">
    <property type="entry name" value="Gamma-glutamyl phosphate reductase"/>
    <property type="match status" value="1"/>
</dbReference>
<dbReference type="NCBIfam" id="TIGR00407">
    <property type="entry name" value="proA"/>
    <property type="match status" value="1"/>
</dbReference>
<dbReference type="GO" id="GO:0055129">
    <property type="term" value="P:L-proline biosynthetic process"/>
    <property type="evidence" value="ECO:0007669"/>
    <property type="project" value="UniProtKB-UniRule"/>
</dbReference>
<evidence type="ECO:0000256" key="5">
    <source>
        <dbReference type="ARBA" id="ARBA00023002"/>
    </source>
</evidence>
<dbReference type="InterPro" id="IPR015590">
    <property type="entry name" value="Aldehyde_DH_dom"/>
</dbReference>
<evidence type="ECO:0000256" key="2">
    <source>
        <dbReference type="ARBA" id="ARBA00022605"/>
    </source>
</evidence>
<feature type="domain" description="Aldehyde dehydrogenase" evidence="8">
    <location>
        <begin position="20"/>
        <end position="294"/>
    </location>
</feature>
<dbReference type="RefSeq" id="WP_109037406.1">
    <property type="nucleotide sequence ID" value="NZ_CP029210.1"/>
</dbReference>
<dbReference type="PANTHER" id="PTHR11063:SF8">
    <property type="entry name" value="DELTA-1-PYRROLINE-5-CARBOXYLATE SYNTHASE"/>
    <property type="match status" value="1"/>
</dbReference>
<keyword evidence="7" id="KW-0963">Cytoplasm</keyword>
<evidence type="ECO:0000256" key="4">
    <source>
        <dbReference type="ARBA" id="ARBA00022857"/>
    </source>
</evidence>
<gene>
    <name evidence="7" type="primary">proA</name>
    <name evidence="9" type="ORF">DEH84_13995</name>
</gene>
<comment type="similarity">
    <text evidence="7">Belongs to the gamma-glutamyl phosphate reductase family.</text>
</comment>
<proteinExistence type="inferred from homology"/>
<dbReference type="GO" id="GO:0050661">
    <property type="term" value="F:NADP binding"/>
    <property type="evidence" value="ECO:0007669"/>
    <property type="project" value="InterPro"/>
</dbReference>
<feature type="domain" description="Aldehyde dehydrogenase" evidence="8">
    <location>
        <begin position="328"/>
        <end position="392"/>
    </location>
</feature>
<dbReference type="EC" id="1.2.1.41" evidence="7"/>
<accession>A0A2U8FTR7</accession>
<dbReference type="InterPro" id="IPR000965">
    <property type="entry name" value="GPR_dom"/>
</dbReference>
<dbReference type="KEGG" id="aon:DEH84_13995"/>
<dbReference type="Gene3D" id="3.40.605.10">
    <property type="entry name" value="Aldehyde Dehydrogenase, Chain A, domain 1"/>
    <property type="match status" value="1"/>
</dbReference>
<reference evidence="9 10" key="1">
    <citation type="submission" date="2018-05" db="EMBL/GenBank/DDBJ databases">
        <title>complete genome sequence of Aquabacterium olei NBRC 110486.</title>
        <authorList>
            <person name="Tang B."/>
            <person name="Chang J."/>
            <person name="Zhang L."/>
            <person name="Yang H."/>
        </authorList>
    </citation>
    <scope>NUCLEOTIDE SEQUENCE [LARGE SCALE GENOMIC DNA]</scope>
    <source>
        <strain evidence="9 10">NBRC 110486</strain>
    </source>
</reference>
<dbReference type="SUPFAM" id="SSF53720">
    <property type="entry name" value="ALDH-like"/>
    <property type="match status" value="1"/>
</dbReference>
<dbReference type="InterPro" id="IPR016163">
    <property type="entry name" value="Ald_DH_C"/>
</dbReference>
<dbReference type="AlphaFoldDB" id="A0A2U8FTR7"/>
<keyword evidence="2 7" id="KW-0028">Amino-acid biosynthesis</keyword>
<evidence type="ECO:0000256" key="6">
    <source>
        <dbReference type="ARBA" id="ARBA00049024"/>
    </source>
</evidence>